<evidence type="ECO:0000313" key="3">
    <source>
        <dbReference type="Proteomes" id="UP001589758"/>
    </source>
</evidence>
<dbReference type="EMBL" id="JBHLXE010000027">
    <property type="protein sequence ID" value="MFC0179011.1"/>
    <property type="molecule type" value="Genomic_DNA"/>
</dbReference>
<accession>A0ABV6C9U9</accession>
<evidence type="ECO:0000313" key="2">
    <source>
        <dbReference type="EMBL" id="MFC0179011.1"/>
    </source>
</evidence>
<name>A0ABV6C9U9_9GAMM</name>
<keyword evidence="1" id="KW-0732">Signal</keyword>
<sequence length="134" mass="15639">MLKRTAVLYALSTLFTLSNLAIASDDMYIEDRKIMALKSCIYNNEKALGTYHENPNVLDYSLWSLSIGENEGYFSPEGMLALSDFVMKETEDFHKRRFSYHLEGYRGDFNHLFADCYRFHQSPELEEFLKNTPP</sequence>
<comment type="caution">
    <text evidence="2">The sequence shown here is derived from an EMBL/GenBank/DDBJ whole genome shotgun (WGS) entry which is preliminary data.</text>
</comment>
<feature type="signal peptide" evidence="1">
    <location>
        <begin position="1"/>
        <end position="23"/>
    </location>
</feature>
<reference evidence="2 3" key="1">
    <citation type="submission" date="2024-09" db="EMBL/GenBank/DDBJ databases">
        <authorList>
            <person name="Sun Q."/>
            <person name="Mori K."/>
        </authorList>
    </citation>
    <scope>NUCLEOTIDE SEQUENCE [LARGE SCALE GENOMIC DNA]</scope>
    <source>
        <strain evidence="2 3">CCM 8545</strain>
    </source>
</reference>
<evidence type="ECO:0000256" key="1">
    <source>
        <dbReference type="SAM" id="SignalP"/>
    </source>
</evidence>
<feature type="chain" id="PRO_5046555317" evidence="1">
    <location>
        <begin position="24"/>
        <end position="134"/>
    </location>
</feature>
<gene>
    <name evidence="2" type="ORF">ACFFIT_02695</name>
</gene>
<proteinExistence type="predicted"/>
<dbReference type="Proteomes" id="UP001589758">
    <property type="component" value="Unassembled WGS sequence"/>
</dbReference>
<organism evidence="2 3">
    <name type="scientific">Thorsellia kenyensis</name>
    <dbReference type="NCBI Taxonomy" id="1549888"/>
    <lineage>
        <taxon>Bacteria</taxon>
        <taxon>Pseudomonadati</taxon>
        <taxon>Pseudomonadota</taxon>
        <taxon>Gammaproteobacteria</taxon>
        <taxon>Enterobacterales</taxon>
        <taxon>Thorselliaceae</taxon>
        <taxon>Thorsellia</taxon>
    </lineage>
</organism>
<protein>
    <submittedName>
        <fullName evidence="2">Uncharacterized protein</fullName>
    </submittedName>
</protein>
<keyword evidence="3" id="KW-1185">Reference proteome</keyword>
<dbReference type="RefSeq" id="WP_385876105.1">
    <property type="nucleotide sequence ID" value="NZ_JBHLXE010000027.1"/>
</dbReference>